<evidence type="ECO:0000256" key="5">
    <source>
        <dbReference type="NCBIfam" id="TIGR00205"/>
    </source>
</evidence>
<name>A0ABX0IWU6_9BACL</name>
<reference evidence="6" key="1">
    <citation type="submission" date="2020-03" db="EMBL/GenBank/DDBJ databases">
        <title>Draft sequencing of Paenibacilllus sp. S3N08.</title>
        <authorList>
            <person name="Kim D.-U."/>
        </authorList>
    </citation>
    <scope>NUCLEOTIDE SEQUENCE</scope>
    <source>
        <strain evidence="6">S3N08</strain>
    </source>
</reference>
<dbReference type="EMBL" id="JAAOIW010000001">
    <property type="protein sequence ID" value="NHN28387.1"/>
    <property type="molecule type" value="Genomic_DNA"/>
</dbReference>
<keyword evidence="6" id="KW-0282">Flagellum</keyword>
<evidence type="ECO:0000313" key="6">
    <source>
        <dbReference type="EMBL" id="NHN28387.1"/>
    </source>
</evidence>
<comment type="subcellular location">
    <subcellularLocation>
        <location evidence="1 4">Bacterial flagellum basal body</location>
    </subcellularLocation>
</comment>
<dbReference type="Pfam" id="PF02049">
    <property type="entry name" value="FliE"/>
    <property type="match status" value="1"/>
</dbReference>
<keyword evidence="3 4" id="KW-0975">Bacterial flagellum</keyword>
<keyword evidence="7" id="KW-1185">Reference proteome</keyword>
<evidence type="ECO:0000256" key="2">
    <source>
        <dbReference type="ARBA" id="ARBA00009272"/>
    </source>
</evidence>
<dbReference type="NCBIfam" id="TIGR00205">
    <property type="entry name" value="fliE"/>
    <property type="match status" value="1"/>
</dbReference>
<evidence type="ECO:0000256" key="1">
    <source>
        <dbReference type="ARBA" id="ARBA00004117"/>
    </source>
</evidence>
<proteinExistence type="inferred from homology"/>
<accession>A0ABX0IWU6</accession>
<comment type="similarity">
    <text evidence="2 4">Belongs to the FliE family.</text>
</comment>
<dbReference type="HAMAP" id="MF_00724">
    <property type="entry name" value="FliE"/>
    <property type="match status" value="1"/>
</dbReference>
<dbReference type="PANTHER" id="PTHR34653:SF1">
    <property type="entry name" value="FLAGELLAR HOOK-BASAL BODY COMPLEX PROTEIN FLIE"/>
    <property type="match status" value="1"/>
</dbReference>
<dbReference type="InterPro" id="IPR001624">
    <property type="entry name" value="FliE"/>
</dbReference>
<dbReference type="RefSeq" id="WP_166144806.1">
    <property type="nucleotide sequence ID" value="NZ_JAAOIW010000001.1"/>
</dbReference>
<keyword evidence="6" id="KW-0966">Cell projection</keyword>
<evidence type="ECO:0000256" key="3">
    <source>
        <dbReference type="ARBA" id="ARBA00023143"/>
    </source>
</evidence>
<evidence type="ECO:0000313" key="7">
    <source>
        <dbReference type="Proteomes" id="UP001165962"/>
    </source>
</evidence>
<comment type="caution">
    <text evidence="6">The sequence shown here is derived from an EMBL/GenBank/DDBJ whole genome shotgun (WGS) entry which is preliminary data.</text>
</comment>
<dbReference type="Proteomes" id="UP001165962">
    <property type="component" value="Unassembled WGS sequence"/>
</dbReference>
<sequence>MIEKLGLQPLQVTTPLPVAKNMSASEVTEQFGSFLTDAMNKLNVQQQEVDQLNDKFAKGEISDVHQIVIASEKASLGLELTVQIRNKMIEAYQEVMRMQV</sequence>
<evidence type="ECO:0000256" key="4">
    <source>
        <dbReference type="HAMAP-Rule" id="MF_00724"/>
    </source>
</evidence>
<protein>
    <recommendedName>
        <fullName evidence="4 5">Flagellar hook-basal body complex protein FliE</fullName>
    </recommendedName>
</protein>
<gene>
    <name evidence="4 6" type="primary">fliE</name>
    <name evidence="6" type="ORF">G9U52_00920</name>
</gene>
<keyword evidence="6" id="KW-0969">Cilium</keyword>
<dbReference type="PANTHER" id="PTHR34653">
    <property type="match status" value="1"/>
</dbReference>
<organism evidence="6 7">
    <name type="scientific">Paenibacillus agricola</name>
    <dbReference type="NCBI Taxonomy" id="2716264"/>
    <lineage>
        <taxon>Bacteria</taxon>
        <taxon>Bacillati</taxon>
        <taxon>Bacillota</taxon>
        <taxon>Bacilli</taxon>
        <taxon>Bacillales</taxon>
        <taxon>Paenibacillaceae</taxon>
        <taxon>Paenibacillus</taxon>
    </lineage>
</organism>
<dbReference type="PRINTS" id="PR01006">
    <property type="entry name" value="FLGHOOKFLIE"/>
</dbReference>